<dbReference type="FunFam" id="1.10.150.310:FF:000001">
    <property type="entry name" value="RNA-binding transcriptional accessory protein"/>
    <property type="match status" value="1"/>
</dbReference>
<dbReference type="PROSITE" id="PS50126">
    <property type="entry name" value="S1"/>
    <property type="match status" value="1"/>
</dbReference>
<dbReference type="FunFam" id="1.10.10.650:FF:000001">
    <property type="entry name" value="S1 RNA-binding domain 1"/>
    <property type="match status" value="1"/>
</dbReference>
<dbReference type="GO" id="GO:0006139">
    <property type="term" value="P:nucleobase-containing compound metabolic process"/>
    <property type="evidence" value="ECO:0007669"/>
    <property type="project" value="InterPro"/>
</dbReference>
<dbReference type="InterPro" id="IPR050437">
    <property type="entry name" value="Ribos_protein_bS1-like"/>
</dbReference>
<dbReference type="STRING" id="1421.A2J09_16555"/>
<dbReference type="InterPro" id="IPR055179">
    <property type="entry name" value="Tex-like_central_region"/>
</dbReference>
<organism evidence="2 3">
    <name type="scientific">Lysinibacillus capsici</name>
    <dbReference type="NCBI Taxonomy" id="2115968"/>
    <lineage>
        <taxon>Bacteria</taxon>
        <taxon>Bacillati</taxon>
        <taxon>Bacillota</taxon>
        <taxon>Bacilli</taxon>
        <taxon>Bacillales</taxon>
        <taxon>Bacillaceae</taxon>
        <taxon>Lysinibacillus</taxon>
    </lineage>
</organism>
<dbReference type="PANTHER" id="PTHR10724">
    <property type="entry name" value="30S RIBOSOMAL PROTEIN S1"/>
    <property type="match status" value="1"/>
</dbReference>
<dbReference type="InterPro" id="IPR037027">
    <property type="entry name" value="YqgF/RNaseH-like_dom_sf"/>
</dbReference>
<dbReference type="InterPro" id="IPR010994">
    <property type="entry name" value="RuvA_2-like"/>
</dbReference>
<dbReference type="Gene3D" id="3.30.420.140">
    <property type="entry name" value="YqgF/RNase H-like domain"/>
    <property type="match status" value="1"/>
</dbReference>
<protein>
    <submittedName>
        <fullName evidence="2">S1 RNA binding domain-containing protein</fullName>
    </submittedName>
</protein>
<dbReference type="InterPro" id="IPR023319">
    <property type="entry name" value="Tex-like_HTH_dom_sf"/>
</dbReference>
<dbReference type="PANTHER" id="PTHR10724:SF10">
    <property type="entry name" value="S1 RNA-BINDING DOMAIN-CONTAINING PROTEIN 1"/>
    <property type="match status" value="1"/>
</dbReference>
<dbReference type="Gene3D" id="1.10.10.650">
    <property type="entry name" value="RuvA domain 2-like"/>
    <property type="match status" value="1"/>
</dbReference>
<dbReference type="GO" id="GO:0006412">
    <property type="term" value="P:translation"/>
    <property type="evidence" value="ECO:0007669"/>
    <property type="project" value="TreeGrafter"/>
</dbReference>
<dbReference type="SUPFAM" id="SSF53098">
    <property type="entry name" value="Ribonuclease H-like"/>
    <property type="match status" value="1"/>
</dbReference>
<accession>A0A2X0XE50</accession>
<dbReference type="SUPFAM" id="SSF50249">
    <property type="entry name" value="Nucleic acid-binding proteins"/>
    <property type="match status" value="1"/>
</dbReference>
<dbReference type="InterPro" id="IPR012337">
    <property type="entry name" value="RNaseH-like_sf"/>
</dbReference>
<name>A0A2X0XE50_9BACI</name>
<dbReference type="Pfam" id="PF17674">
    <property type="entry name" value="HHH_9"/>
    <property type="match status" value="1"/>
</dbReference>
<feature type="domain" description="S1 motif" evidence="1">
    <location>
        <begin position="641"/>
        <end position="710"/>
    </location>
</feature>
<dbReference type="InterPro" id="IPR023323">
    <property type="entry name" value="Tex-like_dom_sf"/>
</dbReference>
<dbReference type="AlphaFoldDB" id="A0A2X0XE50"/>
<dbReference type="FunFam" id="2.40.50.140:FF:000051">
    <property type="entry name" value="RNA-binding transcriptional accessory protein"/>
    <property type="match status" value="1"/>
</dbReference>
<dbReference type="Gene3D" id="1.10.150.310">
    <property type="entry name" value="Tex RuvX-like domain-like"/>
    <property type="match status" value="1"/>
</dbReference>
<evidence type="ECO:0000313" key="3">
    <source>
        <dbReference type="Proteomes" id="UP000251431"/>
    </source>
</evidence>
<dbReference type="Pfam" id="PF22706">
    <property type="entry name" value="Tex_central_region"/>
    <property type="match status" value="1"/>
</dbReference>
<dbReference type="Gene3D" id="2.40.50.140">
    <property type="entry name" value="Nucleic acid-binding proteins"/>
    <property type="match status" value="1"/>
</dbReference>
<dbReference type="InterPro" id="IPR003029">
    <property type="entry name" value="S1_domain"/>
</dbReference>
<dbReference type="InterPro" id="IPR012340">
    <property type="entry name" value="NA-bd_OB-fold"/>
</dbReference>
<dbReference type="FunFam" id="3.30.420.140:FF:000001">
    <property type="entry name" value="RNA-binding transcriptional accessory protein"/>
    <property type="match status" value="1"/>
</dbReference>
<dbReference type="Gene3D" id="1.10.3500.10">
    <property type="entry name" value="Tex N-terminal region-like"/>
    <property type="match status" value="1"/>
</dbReference>
<dbReference type="EMBL" id="UAQE01000001">
    <property type="protein sequence ID" value="SPT97169.1"/>
    <property type="molecule type" value="Genomic_DNA"/>
</dbReference>
<dbReference type="InterPro" id="IPR018974">
    <property type="entry name" value="Tex-like_N"/>
</dbReference>
<sequence length="718" mass="80095">MLQLIAKDVAVKPGQVEAVINLLEEGNTVPFIARYRKEVTGSLDEVQIKAVEDRYHYIQQLEQRKEEVIRLIQEQEKLTPELEEAILSATILQRVEDLYRPYKQKRRTKATIAKEKGLEPLADLLLAFSDDALEQLATDFVDNEQVANTEEALIGARDILAERFADDASIREKIRAYSWKDGILVTSVKNTEIDEKNVFEMYYEYEEPVSRIVPHRILAINRGEKEEILKVSIHVPVDRVLMIMWKEWIPATGSSPAIAEVKLAIEDSYKRLIQPSIERELRNELTEKAEAQAIHIFSENLRNLLLQPPMKGKYVLGVDPAYRTGCKLAVVDETGKMLEVTAIYPHPPKPDVAKSKAIVKGILAKYPISIIAIGNGTASRETEQFIADVLNELTTDIAYVIVNEAGASVYSASEIARTEFPDLQVEQRSAVSIARRLQDPLSELVKIEPKAVGVGQYQHDVSQKKLNESLSFIVETAVNQVGVDVNTASSSLLQYVSGLSKTVAENIVKTREENGQFTTRAQLKKIPRLGAKTYEQAIGFLRVPEAKNPFDATGIHPESYALAEQILAEAQIDKKELGTQKAEDAIAALNIQKLSDVLGVGVVTIQDIVDTLMKPSRDPRDAFPQPLLKTDVLKMEDLKVGMELQGTVRNVVDFGAFVDIGVKQDGLVHISKLQNKRIKHPLEVVALGDIVTVWVEQIDVTKGRISLTMLPPKNQALV</sequence>
<dbReference type="Pfam" id="PF12836">
    <property type="entry name" value="HHH_3"/>
    <property type="match status" value="1"/>
</dbReference>
<dbReference type="SUPFAM" id="SSF158832">
    <property type="entry name" value="Tex N-terminal region-like"/>
    <property type="match status" value="1"/>
</dbReference>
<dbReference type="Pfam" id="PF16921">
    <property type="entry name" value="Tex_YqgF"/>
    <property type="match status" value="1"/>
</dbReference>
<evidence type="ECO:0000313" key="2">
    <source>
        <dbReference type="EMBL" id="SPT97169.1"/>
    </source>
</evidence>
<dbReference type="Pfam" id="PF00575">
    <property type="entry name" value="S1"/>
    <property type="match status" value="1"/>
</dbReference>
<dbReference type="GO" id="GO:0003735">
    <property type="term" value="F:structural constituent of ribosome"/>
    <property type="evidence" value="ECO:0007669"/>
    <property type="project" value="TreeGrafter"/>
</dbReference>
<dbReference type="SUPFAM" id="SSF47781">
    <property type="entry name" value="RuvA domain 2-like"/>
    <property type="match status" value="2"/>
</dbReference>
<dbReference type="Pfam" id="PF09371">
    <property type="entry name" value="Tex_N"/>
    <property type="match status" value="1"/>
</dbReference>
<dbReference type="InterPro" id="IPR041692">
    <property type="entry name" value="HHH_9"/>
</dbReference>
<dbReference type="InterPro" id="IPR032639">
    <property type="entry name" value="Tex_YqgF"/>
</dbReference>
<dbReference type="InterPro" id="IPR006641">
    <property type="entry name" value="YqgF/RNaseH-like_dom"/>
</dbReference>
<dbReference type="GO" id="GO:0005737">
    <property type="term" value="C:cytoplasm"/>
    <property type="evidence" value="ECO:0007669"/>
    <property type="project" value="UniProtKB-ARBA"/>
</dbReference>
<dbReference type="CDD" id="cd05685">
    <property type="entry name" value="S1_Tex"/>
    <property type="match status" value="1"/>
</dbReference>
<gene>
    <name evidence="2" type="primary">yhgF</name>
    <name evidence="2" type="ORF">NCTC7582_00954</name>
</gene>
<dbReference type="SMART" id="SM00732">
    <property type="entry name" value="YqgFc"/>
    <property type="match status" value="1"/>
</dbReference>
<proteinExistence type="predicted"/>
<dbReference type="Proteomes" id="UP000251431">
    <property type="component" value="Unassembled WGS sequence"/>
</dbReference>
<reference evidence="2 3" key="1">
    <citation type="submission" date="2018-06" db="EMBL/GenBank/DDBJ databases">
        <authorList>
            <consortium name="Pathogen Informatics"/>
            <person name="Doyle S."/>
        </authorList>
    </citation>
    <scope>NUCLEOTIDE SEQUENCE [LARGE SCALE GENOMIC DNA]</scope>
    <source>
        <strain evidence="2 3">NCTC7582</strain>
    </source>
</reference>
<dbReference type="SMART" id="SM00316">
    <property type="entry name" value="S1"/>
    <property type="match status" value="1"/>
</dbReference>
<dbReference type="GO" id="GO:0003729">
    <property type="term" value="F:mRNA binding"/>
    <property type="evidence" value="ECO:0007669"/>
    <property type="project" value="TreeGrafter"/>
</dbReference>
<evidence type="ECO:0000259" key="1">
    <source>
        <dbReference type="PROSITE" id="PS50126"/>
    </source>
</evidence>
<dbReference type="InterPro" id="IPR044146">
    <property type="entry name" value="S1_Tex"/>
</dbReference>